<dbReference type="SFLD" id="SFLDG01082">
    <property type="entry name" value="B12-binding_domain_containing"/>
    <property type="match status" value="1"/>
</dbReference>
<comment type="caution">
    <text evidence="7">The sequence shown here is derived from an EMBL/GenBank/DDBJ whole genome shotgun (WGS) entry which is preliminary data.</text>
</comment>
<keyword evidence="5" id="KW-0411">Iron-sulfur</keyword>
<keyword evidence="8" id="KW-1185">Reference proteome</keyword>
<dbReference type="SMART" id="SM00729">
    <property type="entry name" value="Elp3"/>
    <property type="match status" value="1"/>
</dbReference>
<dbReference type="AlphaFoldDB" id="A0A2T0BGH3"/>
<dbReference type="InterPro" id="IPR013785">
    <property type="entry name" value="Aldolase_TIM"/>
</dbReference>
<proteinExistence type="predicted"/>
<dbReference type="InterPro" id="IPR007197">
    <property type="entry name" value="rSAM"/>
</dbReference>
<evidence type="ECO:0000256" key="3">
    <source>
        <dbReference type="ARBA" id="ARBA00022723"/>
    </source>
</evidence>
<protein>
    <submittedName>
        <fullName evidence="7">Coproporphyrinogen III oxidase</fullName>
    </submittedName>
</protein>
<evidence type="ECO:0000256" key="5">
    <source>
        <dbReference type="ARBA" id="ARBA00023014"/>
    </source>
</evidence>
<dbReference type="RefSeq" id="WP_106010335.1">
    <property type="nucleotide sequence ID" value="NZ_PVXP01000049.1"/>
</dbReference>
<evidence type="ECO:0000313" key="8">
    <source>
        <dbReference type="Proteomes" id="UP000237798"/>
    </source>
</evidence>
<dbReference type="PROSITE" id="PS51918">
    <property type="entry name" value="RADICAL_SAM"/>
    <property type="match status" value="1"/>
</dbReference>
<organism evidence="7 8">
    <name type="scientific">Clostridium luticellarii</name>
    <dbReference type="NCBI Taxonomy" id="1691940"/>
    <lineage>
        <taxon>Bacteria</taxon>
        <taxon>Bacillati</taxon>
        <taxon>Bacillota</taxon>
        <taxon>Clostridia</taxon>
        <taxon>Eubacteriales</taxon>
        <taxon>Clostridiaceae</taxon>
        <taxon>Clostridium</taxon>
    </lineage>
</organism>
<dbReference type="InterPro" id="IPR006638">
    <property type="entry name" value="Elp3/MiaA/NifB-like_rSAM"/>
</dbReference>
<keyword evidence="2" id="KW-0949">S-adenosyl-L-methionine</keyword>
<keyword evidence="3" id="KW-0479">Metal-binding</keyword>
<evidence type="ECO:0000256" key="2">
    <source>
        <dbReference type="ARBA" id="ARBA00022691"/>
    </source>
</evidence>
<comment type="cofactor">
    <cofactor evidence="1">
        <name>[4Fe-4S] cluster</name>
        <dbReference type="ChEBI" id="CHEBI:49883"/>
    </cofactor>
</comment>
<gene>
    <name evidence="7" type="ORF">CLLU_27450</name>
</gene>
<sequence length="289" mass="32848">MEYEGIVYRPPSEAGSFIIQVTIGCAHNKCTFCNMYKGKKFRIRNMEEIYRDLEEAKEIYGHVDRIFLADGDALVLPMKNLRDILLKIKLLFPECNRVSSYAAPGDVLAKSQDEMTELKDLGLKMIYMGVESGSDEILRKIKKGVDSRQIIEAGKKIKNSGIKLSTTFISGIGGKKYWKENAVESARVINSMQPDYVGLLTLMVEDGTELCRDVRSRKFELLNPREVMLETRELIKDIDISNCVFRSNHASNYVALGGTLSQDKQKLIDEIDRVLKGDQGYKPEEFRLL</sequence>
<feature type="domain" description="Radical SAM core" evidence="6">
    <location>
        <begin position="9"/>
        <end position="246"/>
    </location>
</feature>
<dbReference type="PANTHER" id="PTHR43409:SF4">
    <property type="entry name" value="RADICAL SAM SUPERFAMILY PROTEIN"/>
    <property type="match status" value="1"/>
</dbReference>
<dbReference type="InterPro" id="IPR058240">
    <property type="entry name" value="rSAM_sf"/>
</dbReference>
<dbReference type="Pfam" id="PF04055">
    <property type="entry name" value="Radical_SAM"/>
    <property type="match status" value="1"/>
</dbReference>
<dbReference type="SFLD" id="SFLDG01095">
    <property type="entry name" value="Uncharacterised_Radical_SAM_Su"/>
    <property type="match status" value="1"/>
</dbReference>
<evidence type="ECO:0000313" key="7">
    <source>
        <dbReference type="EMBL" id="PRR82996.1"/>
    </source>
</evidence>
<evidence type="ECO:0000256" key="4">
    <source>
        <dbReference type="ARBA" id="ARBA00023004"/>
    </source>
</evidence>
<evidence type="ECO:0000259" key="6">
    <source>
        <dbReference type="PROSITE" id="PS51918"/>
    </source>
</evidence>
<evidence type="ECO:0000256" key="1">
    <source>
        <dbReference type="ARBA" id="ARBA00001966"/>
    </source>
</evidence>
<name>A0A2T0BGH3_9CLOT</name>
<dbReference type="CDD" id="cd01335">
    <property type="entry name" value="Radical_SAM"/>
    <property type="match status" value="1"/>
</dbReference>
<dbReference type="EMBL" id="PVXP01000049">
    <property type="protein sequence ID" value="PRR82996.1"/>
    <property type="molecule type" value="Genomic_DNA"/>
</dbReference>
<dbReference type="SFLD" id="SFLDS00029">
    <property type="entry name" value="Radical_SAM"/>
    <property type="match status" value="1"/>
</dbReference>
<dbReference type="OrthoDB" id="9777636at2"/>
<dbReference type="PANTHER" id="PTHR43409">
    <property type="entry name" value="ANAEROBIC MAGNESIUM-PROTOPORPHYRIN IX MONOMETHYL ESTER CYCLASE-RELATED"/>
    <property type="match status" value="1"/>
</dbReference>
<keyword evidence="4" id="KW-0408">Iron</keyword>
<dbReference type="InterPro" id="IPR051198">
    <property type="entry name" value="BchE-like"/>
</dbReference>
<reference evidence="7 8" key="1">
    <citation type="submission" date="2018-03" db="EMBL/GenBank/DDBJ databases">
        <title>Genome sequence of Clostridium luticellarii DSM 29923.</title>
        <authorList>
            <person name="Poehlein A."/>
            <person name="Daniel R."/>
        </authorList>
    </citation>
    <scope>NUCLEOTIDE SEQUENCE [LARGE SCALE GENOMIC DNA]</scope>
    <source>
        <strain evidence="7 8">DSM 29923</strain>
    </source>
</reference>
<dbReference type="GO" id="GO:0046872">
    <property type="term" value="F:metal ion binding"/>
    <property type="evidence" value="ECO:0007669"/>
    <property type="project" value="UniProtKB-KW"/>
</dbReference>
<dbReference type="Proteomes" id="UP000237798">
    <property type="component" value="Unassembled WGS sequence"/>
</dbReference>
<accession>A0A2T0BGH3</accession>
<dbReference type="GO" id="GO:0003824">
    <property type="term" value="F:catalytic activity"/>
    <property type="evidence" value="ECO:0007669"/>
    <property type="project" value="InterPro"/>
</dbReference>
<dbReference type="GO" id="GO:0051536">
    <property type="term" value="F:iron-sulfur cluster binding"/>
    <property type="evidence" value="ECO:0007669"/>
    <property type="project" value="UniProtKB-KW"/>
</dbReference>
<dbReference type="Gene3D" id="3.20.20.70">
    <property type="entry name" value="Aldolase class I"/>
    <property type="match status" value="1"/>
</dbReference>
<dbReference type="SUPFAM" id="SSF102114">
    <property type="entry name" value="Radical SAM enzymes"/>
    <property type="match status" value="1"/>
</dbReference>